<dbReference type="EMBL" id="JXTC01000012">
    <property type="protein sequence ID" value="POO00529.1"/>
    <property type="molecule type" value="Genomic_DNA"/>
</dbReference>
<accession>A0A2P5FRZ2</accession>
<proteinExistence type="predicted"/>
<comment type="caution">
    <text evidence="1">The sequence shown here is derived from an EMBL/GenBank/DDBJ whole genome shotgun (WGS) entry which is preliminary data.</text>
</comment>
<name>A0A2P5FRZ2_TREOI</name>
<keyword evidence="2" id="KW-1185">Reference proteome</keyword>
<dbReference type="Proteomes" id="UP000237000">
    <property type="component" value="Unassembled WGS sequence"/>
</dbReference>
<evidence type="ECO:0000313" key="1">
    <source>
        <dbReference type="EMBL" id="POO00529.1"/>
    </source>
</evidence>
<gene>
    <name evidence="1" type="ORF">TorRG33x02_036030</name>
</gene>
<organism evidence="1 2">
    <name type="scientific">Trema orientale</name>
    <name type="common">Charcoal tree</name>
    <name type="synonym">Celtis orientalis</name>
    <dbReference type="NCBI Taxonomy" id="63057"/>
    <lineage>
        <taxon>Eukaryota</taxon>
        <taxon>Viridiplantae</taxon>
        <taxon>Streptophyta</taxon>
        <taxon>Embryophyta</taxon>
        <taxon>Tracheophyta</taxon>
        <taxon>Spermatophyta</taxon>
        <taxon>Magnoliopsida</taxon>
        <taxon>eudicotyledons</taxon>
        <taxon>Gunneridae</taxon>
        <taxon>Pentapetalae</taxon>
        <taxon>rosids</taxon>
        <taxon>fabids</taxon>
        <taxon>Rosales</taxon>
        <taxon>Cannabaceae</taxon>
        <taxon>Trema</taxon>
    </lineage>
</organism>
<dbReference type="OrthoDB" id="1749524at2759"/>
<dbReference type="AlphaFoldDB" id="A0A2P5FRZ2"/>
<sequence>MIIWHSGATGRYRVRSGHKAIVNSRNRAESSNPLPKPADFEIWCVVCWMIRHSRNRMIHGEDAETPLDRPPGRCGGTRIFEYKKLQNCSDSLLQKRLSIATRNWKPPPLGCLKLKVDAAVPKNGDSVGIGVVIRDHLGDVKAGNVLENSRYFLGVIGGMHG</sequence>
<evidence type="ECO:0000313" key="2">
    <source>
        <dbReference type="Proteomes" id="UP000237000"/>
    </source>
</evidence>
<reference evidence="2" key="1">
    <citation type="submission" date="2016-06" db="EMBL/GenBank/DDBJ databases">
        <title>Parallel loss of symbiosis genes in relatives of nitrogen-fixing non-legume Parasponia.</title>
        <authorList>
            <person name="Van Velzen R."/>
            <person name="Holmer R."/>
            <person name="Bu F."/>
            <person name="Rutten L."/>
            <person name="Van Zeijl A."/>
            <person name="Liu W."/>
            <person name="Santuari L."/>
            <person name="Cao Q."/>
            <person name="Sharma T."/>
            <person name="Shen D."/>
            <person name="Roswanjaya Y."/>
            <person name="Wardhani T."/>
            <person name="Kalhor M.S."/>
            <person name="Jansen J."/>
            <person name="Van den Hoogen J."/>
            <person name="Gungor B."/>
            <person name="Hartog M."/>
            <person name="Hontelez J."/>
            <person name="Verver J."/>
            <person name="Yang W.-C."/>
            <person name="Schijlen E."/>
            <person name="Repin R."/>
            <person name="Schilthuizen M."/>
            <person name="Schranz E."/>
            <person name="Heidstra R."/>
            <person name="Miyata K."/>
            <person name="Fedorova E."/>
            <person name="Kohlen W."/>
            <person name="Bisseling T."/>
            <person name="Smit S."/>
            <person name="Geurts R."/>
        </authorList>
    </citation>
    <scope>NUCLEOTIDE SEQUENCE [LARGE SCALE GENOMIC DNA]</scope>
    <source>
        <strain evidence="2">cv. RG33-2</strain>
    </source>
</reference>
<dbReference type="InParanoid" id="A0A2P5FRZ2"/>
<evidence type="ECO:0008006" key="3">
    <source>
        <dbReference type="Google" id="ProtNLM"/>
    </source>
</evidence>
<protein>
    <recommendedName>
        <fullName evidence="3">RNase H type-1 domain-containing protein</fullName>
    </recommendedName>
</protein>